<feature type="region of interest" description="Disordered" evidence="7">
    <location>
        <begin position="392"/>
        <end position="458"/>
    </location>
</feature>
<keyword evidence="10" id="KW-1185">Reference proteome</keyword>
<feature type="domain" description="Zeta toxin" evidence="8">
    <location>
        <begin position="50"/>
        <end position="221"/>
    </location>
</feature>
<evidence type="ECO:0000256" key="6">
    <source>
        <dbReference type="ARBA" id="ARBA00048178"/>
    </source>
</evidence>
<organism evidence="9 10">
    <name type="scientific">Marinactinospora rubrisoli</name>
    <dbReference type="NCBI Taxonomy" id="2715399"/>
    <lineage>
        <taxon>Bacteria</taxon>
        <taxon>Bacillati</taxon>
        <taxon>Actinomycetota</taxon>
        <taxon>Actinomycetes</taxon>
        <taxon>Streptosporangiales</taxon>
        <taxon>Nocardiopsidaceae</taxon>
        <taxon>Marinactinospora</taxon>
    </lineage>
</organism>
<evidence type="ECO:0000256" key="7">
    <source>
        <dbReference type="SAM" id="MobiDB-lite"/>
    </source>
</evidence>
<comment type="similarity">
    <text evidence="1">Belongs to the zeta toxin family.</text>
</comment>
<dbReference type="InterPro" id="IPR010488">
    <property type="entry name" value="Zeta_toxin_domain"/>
</dbReference>
<reference evidence="10" key="1">
    <citation type="journal article" date="2019" name="Int. J. Syst. Evol. Microbiol.">
        <title>The Global Catalogue of Microorganisms (GCM) 10K type strain sequencing project: providing services to taxonomists for standard genome sequencing and annotation.</title>
        <authorList>
            <consortium name="The Broad Institute Genomics Platform"/>
            <consortium name="The Broad Institute Genome Sequencing Center for Infectious Disease"/>
            <person name="Wu L."/>
            <person name="Ma J."/>
        </authorList>
    </citation>
    <scope>NUCLEOTIDE SEQUENCE [LARGE SCALE GENOMIC DNA]</scope>
    <source>
        <strain evidence="10">CGMCC 4.7382</strain>
    </source>
</reference>
<dbReference type="Pfam" id="PF06414">
    <property type="entry name" value="Zeta_toxin"/>
    <property type="match status" value="1"/>
</dbReference>
<evidence type="ECO:0000259" key="8">
    <source>
        <dbReference type="Pfam" id="PF06414"/>
    </source>
</evidence>
<name>A0ABW2KD76_9ACTN</name>
<dbReference type="Gene3D" id="3.40.50.300">
    <property type="entry name" value="P-loop containing nucleotide triphosphate hydrolases"/>
    <property type="match status" value="1"/>
</dbReference>
<evidence type="ECO:0000313" key="9">
    <source>
        <dbReference type="EMBL" id="MFC7328021.1"/>
    </source>
</evidence>
<dbReference type="InterPro" id="IPR027417">
    <property type="entry name" value="P-loop_NTPase"/>
</dbReference>
<proteinExistence type="inferred from homology"/>
<evidence type="ECO:0000256" key="5">
    <source>
        <dbReference type="ARBA" id="ARBA00032897"/>
    </source>
</evidence>
<keyword evidence="4" id="KW-0067">ATP-binding</keyword>
<evidence type="ECO:0000256" key="3">
    <source>
        <dbReference type="ARBA" id="ARBA00022741"/>
    </source>
</evidence>
<evidence type="ECO:0000256" key="1">
    <source>
        <dbReference type="ARBA" id="ARBA00009104"/>
    </source>
</evidence>
<keyword evidence="3" id="KW-0547">Nucleotide-binding</keyword>
<gene>
    <name evidence="9" type="ORF">ACFQRF_09740</name>
</gene>
<accession>A0ABW2KD76</accession>
<comment type="caution">
    <text evidence="9">The sequence shown here is derived from an EMBL/GenBank/DDBJ whole genome shotgun (WGS) entry which is preliminary data.</text>
</comment>
<protein>
    <recommendedName>
        <fullName evidence="5">UDP-N-acetylglucosamine kinase</fullName>
        <ecNumber evidence="2">2.7.1.176</ecNumber>
    </recommendedName>
    <alternativeName>
        <fullName evidence="5">UDP-N-acetylglucosamine kinase</fullName>
    </alternativeName>
</protein>
<comment type="catalytic activity">
    <reaction evidence="6">
        <text>UDP-N-acetyl-alpha-D-glucosamine + ATP = UDP-N-acetyl-alpha-D-glucosamine 3'-phosphate + ADP + H(+)</text>
        <dbReference type="Rhea" id="RHEA:32671"/>
        <dbReference type="ChEBI" id="CHEBI:15378"/>
        <dbReference type="ChEBI" id="CHEBI:30616"/>
        <dbReference type="ChEBI" id="CHEBI:57705"/>
        <dbReference type="ChEBI" id="CHEBI:64353"/>
        <dbReference type="ChEBI" id="CHEBI:456216"/>
        <dbReference type="EC" id="2.7.1.176"/>
    </reaction>
</comment>
<evidence type="ECO:0000313" key="10">
    <source>
        <dbReference type="Proteomes" id="UP001596540"/>
    </source>
</evidence>
<dbReference type="SUPFAM" id="SSF52540">
    <property type="entry name" value="P-loop containing nucleoside triphosphate hydrolases"/>
    <property type="match status" value="1"/>
</dbReference>
<evidence type="ECO:0000256" key="2">
    <source>
        <dbReference type="ARBA" id="ARBA00011963"/>
    </source>
</evidence>
<dbReference type="EC" id="2.7.1.176" evidence="2"/>
<dbReference type="Proteomes" id="UP001596540">
    <property type="component" value="Unassembled WGS sequence"/>
</dbReference>
<dbReference type="EMBL" id="JBHTBH010000004">
    <property type="protein sequence ID" value="MFC7328021.1"/>
    <property type="molecule type" value="Genomic_DNA"/>
</dbReference>
<dbReference type="RefSeq" id="WP_379870629.1">
    <property type="nucleotide sequence ID" value="NZ_JBHTBH010000004.1"/>
</dbReference>
<evidence type="ECO:0000256" key="4">
    <source>
        <dbReference type="ARBA" id="ARBA00022840"/>
    </source>
</evidence>
<sequence length="458" mass="51187">MARPAASTESLDDIDPLDFALSERELKHIFRTEVIPRLFEGRQTFAGAPVLILGGVPGSGKSTLFAVLQRSHPYDFVVLDRDWFRQFQTHPAAKEWIARDPLAMPYVTEDVAGKLLKMAADHAIAHGYPLVVENSLRTDYPLKLVDKAAEAGRPVHLATMAVPPWRSRLDALTRFLLPGVPAARWTQHDSHEKCIPEVPKTLAKLERHPNVRRIDLSDRARFRYRNTRGPDGEWRADARAVEVYQATVAREPTPEEAPDWLRQYWANVALAVDRDKLSATTRPRFALLHADADHLARYAYRGEQESRDLRRHRAAQQVLRHILDASEQGVPGKLLPASPLMFLCGDADLAGMLAGPAHAPALLDAAIPYLRREQVRRTQIPPEQAEVERRVREESRSHLRTSVRGGPGLARVDFPRPVSPAGTSPATSQAARRARRRELLGNVAKDRLTVRGGATRAG</sequence>